<sequence length="265" mass="28797">MTKVNSPNWDMPAFDYDNAWSPVQQEPWDAPTLNNDWWQQPSTASPVELSLATPTSPWDFLQLPTSFDADTILEDLKQEPLPQQQPIYSTSYPSTAPSTASSASTPEPHSPPSVVAPPKRRRGRPRSERSSDSLGPHDAGAIRKSTASSTAASAARRIPHNQVERKYREGINQEMERLRHALPSLAAGGPVGVVDNASGPRASKATVLASATEYIMTLEEEIHTLLAENEALRRAGSGVDFGAVERRFKGVRGMSGFPRTGSLQA</sequence>
<dbReference type="EMBL" id="ML996688">
    <property type="protein sequence ID" value="KAF2404067.1"/>
    <property type="molecule type" value="Genomic_DNA"/>
</dbReference>
<dbReference type="SMART" id="SM00353">
    <property type="entry name" value="HLH"/>
    <property type="match status" value="1"/>
</dbReference>
<keyword evidence="1" id="KW-0175">Coiled coil</keyword>
<dbReference type="Pfam" id="PF00010">
    <property type="entry name" value="HLH"/>
    <property type="match status" value="1"/>
</dbReference>
<feature type="compositionally biased region" description="Polar residues" evidence="2">
    <location>
        <begin position="32"/>
        <end position="45"/>
    </location>
</feature>
<accession>A0A6G1I7Q4</accession>
<dbReference type="Proteomes" id="UP000799640">
    <property type="component" value="Unassembled WGS sequence"/>
</dbReference>
<evidence type="ECO:0000259" key="3">
    <source>
        <dbReference type="PROSITE" id="PS50888"/>
    </source>
</evidence>
<organism evidence="4 5">
    <name type="scientific">Trichodelitschia bisporula</name>
    <dbReference type="NCBI Taxonomy" id="703511"/>
    <lineage>
        <taxon>Eukaryota</taxon>
        <taxon>Fungi</taxon>
        <taxon>Dikarya</taxon>
        <taxon>Ascomycota</taxon>
        <taxon>Pezizomycotina</taxon>
        <taxon>Dothideomycetes</taxon>
        <taxon>Dothideomycetes incertae sedis</taxon>
        <taxon>Phaeotrichales</taxon>
        <taxon>Phaeotrichaceae</taxon>
        <taxon>Trichodelitschia</taxon>
    </lineage>
</organism>
<dbReference type="InterPro" id="IPR052099">
    <property type="entry name" value="Regulatory_TF_Diverse"/>
</dbReference>
<dbReference type="OrthoDB" id="2133190at2759"/>
<gene>
    <name evidence="4" type="ORF">EJ06DRAFT_567858</name>
</gene>
<dbReference type="PROSITE" id="PS50888">
    <property type="entry name" value="BHLH"/>
    <property type="match status" value="1"/>
</dbReference>
<dbReference type="PANTHER" id="PTHR47336:SF2">
    <property type="entry name" value="TRANSCRIPTION FACTOR HMS1-RELATED"/>
    <property type="match status" value="1"/>
</dbReference>
<proteinExistence type="predicted"/>
<dbReference type="CDD" id="cd11395">
    <property type="entry name" value="bHLHzip_SREBP_like"/>
    <property type="match status" value="1"/>
</dbReference>
<feature type="coiled-coil region" evidence="1">
    <location>
        <begin position="208"/>
        <end position="235"/>
    </location>
</feature>
<feature type="region of interest" description="Disordered" evidence="2">
    <location>
        <begin position="79"/>
        <end position="163"/>
    </location>
</feature>
<protein>
    <recommendedName>
        <fullName evidence="3">BHLH domain-containing protein</fullName>
    </recommendedName>
</protein>
<evidence type="ECO:0000313" key="5">
    <source>
        <dbReference type="Proteomes" id="UP000799640"/>
    </source>
</evidence>
<dbReference type="GO" id="GO:0046983">
    <property type="term" value="F:protein dimerization activity"/>
    <property type="evidence" value="ECO:0007669"/>
    <property type="project" value="InterPro"/>
</dbReference>
<evidence type="ECO:0000256" key="1">
    <source>
        <dbReference type="SAM" id="Coils"/>
    </source>
</evidence>
<dbReference type="PANTHER" id="PTHR47336">
    <property type="entry name" value="TRANSCRIPTION FACTOR HMS1-RELATED"/>
    <property type="match status" value="1"/>
</dbReference>
<dbReference type="SUPFAM" id="SSF47459">
    <property type="entry name" value="HLH, helix-loop-helix DNA-binding domain"/>
    <property type="match status" value="1"/>
</dbReference>
<dbReference type="AlphaFoldDB" id="A0A6G1I7Q4"/>
<dbReference type="InterPro" id="IPR011598">
    <property type="entry name" value="bHLH_dom"/>
</dbReference>
<dbReference type="Gene3D" id="4.10.280.10">
    <property type="entry name" value="Helix-loop-helix DNA-binding domain"/>
    <property type="match status" value="1"/>
</dbReference>
<dbReference type="InterPro" id="IPR036638">
    <property type="entry name" value="HLH_DNA-bd_sf"/>
</dbReference>
<feature type="compositionally biased region" description="Low complexity" evidence="2">
    <location>
        <begin position="89"/>
        <end position="107"/>
    </location>
</feature>
<feature type="domain" description="BHLH" evidence="3">
    <location>
        <begin position="155"/>
        <end position="218"/>
    </location>
</feature>
<name>A0A6G1I7Q4_9PEZI</name>
<evidence type="ECO:0000313" key="4">
    <source>
        <dbReference type="EMBL" id="KAF2404067.1"/>
    </source>
</evidence>
<reference evidence="4" key="1">
    <citation type="journal article" date="2020" name="Stud. Mycol.">
        <title>101 Dothideomycetes genomes: a test case for predicting lifestyles and emergence of pathogens.</title>
        <authorList>
            <person name="Haridas S."/>
            <person name="Albert R."/>
            <person name="Binder M."/>
            <person name="Bloem J."/>
            <person name="Labutti K."/>
            <person name="Salamov A."/>
            <person name="Andreopoulos B."/>
            <person name="Baker S."/>
            <person name="Barry K."/>
            <person name="Bills G."/>
            <person name="Bluhm B."/>
            <person name="Cannon C."/>
            <person name="Castanera R."/>
            <person name="Culley D."/>
            <person name="Daum C."/>
            <person name="Ezra D."/>
            <person name="Gonzalez J."/>
            <person name="Henrissat B."/>
            <person name="Kuo A."/>
            <person name="Liang C."/>
            <person name="Lipzen A."/>
            <person name="Lutzoni F."/>
            <person name="Magnuson J."/>
            <person name="Mondo S."/>
            <person name="Nolan M."/>
            <person name="Ohm R."/>
            <person name="Pangilinan J."/>
            <person name="Park H.-J."/>
            <person name="Ramirez L."/>
            <person name="Alfaro M."/>
            <person name="Sun H."/>
            <person name="Tritt A."/>
            <person name="Yoshinaga Y."/>
            <person name="Zwiers L.-H."/>
            <person name="Turgeon B."/>
            <person name="Goodwin S."/>
            <person name="Spatafora J."/>
            <person name="Crous P."/>
            <person name="Grigoriev I."/>
        </authorList>
    </citation>
    <scope>NUCLEOTIDE SEQUENCE</scope>
    <source>
        <strain evidence="4">CBS 262.69</strain>
    </source>
</reference>
<feature type="compositionally biased region" description="Low complexity" evidence="2">
    <location>
        <begin position="145"/>
        <end position="155"/>
    </location>
</feature>
<feature type="region of interest" description="Disordered" evidence="2">
    <location>
        <begin position="23"/>
        <end position="51"/>
    </location>
</feature>
<evidence type="ECO:0000256" key="2">
    <source>
        <dbReference type="SAM" id="MobiDB-lite"/>
    </source>
</evidence>
<keyword evidence="5" id="KW-1185">Reference proteome</keyword>